<reference evidence="1" key="1">
    <citation type="submission" date="2022-02" db="EMBL/GenBank/DDBJ databases">
        <title>Plant Genome Project.</title>
        <authorList>
            <person name="Zhang R.-G."/>
        </authorList>
    </citation>
    <scope>NUCLEOTIDE SEQUENCE</scope>
    <source>
        <strain evidence="1">AT1</strain>
    </source>
</reference>
<keyword evidence="2" id="KW-1185">Reference proteome</keyword>
<evidence type="ECO:0000313" key="1">
    <source>
        <dbReference type="EMBL" id="KAI8550203.1"/>
    </source>
</evidence>
<organism evidence="1 2">
    <name type="scientific">Rhododendron molle</name>
    <name type="common">Chinese azalea</name>
    <name type="synonym">Azalea mollis</name>
    <dbReference type="NCBI Taxonomy" id="49168"/>
    <lineage>
        <taxon>Eukaryota</taxon>
        <taxon>Viridiplantae</taxon>
        <taxon>Streptophyta</taxon>
        <taxon>Embryophyta</taxon>
        <taxon>Tracheophyta</taxon>
        <taxon>Spermatophyta</taxon>
        <taxon>Magnoliopsida</taxon>
        <taxon>eudicotyledons</taxon>
        <taxon>Gunneridae</taxon>
        <taxon>Pentapetalae</taxon>
        <taxon>asterids</taxon>
        <taxon>Ericales</taxon>
        <taxon>Ericaceae</taxon>
        <taxon>Ericoideae</taxon>
        <taxon>Rhodoreae</taxon>
        <taxon>Rhododendron</taxon>
    </lineage>
</organism>
<gene>
    <name evidence="1" type="ORF">RHMOL_Rhmol06G0086800</name>
</gene>
<accession>A0ACC0NA54</accession>
<dbReference type="Proteomes" id="UP001062846">
    <property type="component" value="Chromosome 6"/>
</dbReference>
<name>A0ACC0NA54_RHOML</name>
<sequence>MEKIKTKGKLKLFLCCSSIELKGKKKKNNNNTEESSPDNEHEEIFAAVFGATWSRGDGASKVARKQESIMLLVI</sequence>
<proteinExistence type="predicted"/>
<comment type="caution">
    <text evidence="1">The sequence shown here is derived from an EMBL/GenBank/DDBJ whole genome shotgun (WGS) entry which is preliminary data.</text>
</comment>
<evidence type="ECO:0000313" key="2">
    <source>
        <dbReference type="Proteomes" id="UP001062846"/>
    </source>
</evidence>
<dbReference type="EMBL" id="CM046393">
    <property type="protein sequence ID" value="KAI8550203.1"/>
    <property type="molecule type" value="Genomic_DNA"/>
</dbReference>
<protein>
    <submittedName>
        <fullName evidence="1">Uncharacterized protein</fullName>
    </submittedName>
</protein>